<comment type="caution">
    <text evidence="2">The sequence shown here is derived from an EMBL/GenBank/DDBJ whole genome shotgun (WGS) entry which is preliminary data.</text>
</comment>
<gene>
    <name evidence="2" type="ORF">M6B38_235185</name>
</gene>
<reference evidence="2" key="1">
    <citation type="journal article" date="2023" name="GigaByte">
        <title>Genome assembly of the bearded iris, Iris pallida Lam.</title>
        <authorList>
            <person name="Bruccoleri R.E."/>
            <person name="Oakeley E.J."/>
            <person name="Faust A.M.E."/>
            <person name="Altorfer M."/>
            <person name="Dessus-Babus S."/>
            <person name="Burckhardt D."/>
            <person name="Oertli M."/>
            <person name="Naumann U."/>
            <person name="Petersen F."/>
            <person name="Wong J."/>
        </authorList>
    </citation>
    <scope>NUCLEOTIDE SEQUENCE</scope>
    <source>
        <strain evidence="2">GSM-AAB239-AS_SAM_17_03QT</strain>
    </source>
</reference>
<evidence type="ECO:0000313" key="3">
    <source>
        <dbReference type="Proteomes" id="UP001140949"/>
    </source>
</evidence>
<evidence type="ECO:0000256" key="1">
    <source>
        <dbReference type="SAM" id="MobiDB-lite"/>
    </source>
</evidence>
<feature type="region of interest" description="Disordered" evidence="1">
    <location>
        <begin position="148"/>
        <end position="177"/>
    </location>
</feature>
<dbReference type="EMBL" id="JANAVB010042819">
    <property type="protein sequence ID" value="KAJ6793616.1"/>
    <property type="molecule type" value="Genomic_DNA"/>
</dbReference>
<dbReference type="AlphaFoldDB" id="A0AAX6DPH2"/>
<protein>
    <submittedName>
        <fullName evidence="2">Uncharacterized protein</fullName>
    </submittedName>
</protein>
<reference evidence="2" key="2">
    <citation type="submission" date="2023-04" db="EMBL/GenBank/DDBJ databases">
        <authorList>
            <person name="Bruccoleri R.E."/>
            <person name="Oakeley E.J."/>
            <person name="Faust A.-M."/>
            <person name="Dessus-Babus S."/>
            <person name="Altorfer M."/>
            <person name="Burckhardt D."/>
            <person name="Oertli M."/>
            <person name="Naumann U."/>
            <person name="Petersen F."/>
            <person name="Wong J."/>
        </authorList>
    </citation>
    <scope>NUCLEOTIDE SEQUENCE</scope>
    <source>
        <strain evidence="2">GSM-AAB239-AS_SAM_17_03QT</strain>
        <tissue evidence="2">Leaf</tissue>
    </source>
</reference>
<feature type="region of interest" description="Disordered" evidence="1">
    <location>
        <begin position="26"/>
        <end position="58"/>
    </location>
</feature>
<sequence>MSRIRNSFSGEVFDLATVSAKSRTSAAAAPAMPAKHDSLIGSDPPKTRSQRTRSPAKRVLTATLHPASQLWILPSRTHHSSLLSWPKVGCSNPSRNNASSTIDFLTNLYIRTHCFSHPAWIMACAMDLRSGPASADARSALTIDWQTPRSTLSSSELGPEAVAPSESSSSRLDDRIS</sequence>
<name>A0AAX6DPH2_IRIPA</name>
<dbReference type="Proteomes" id="UP001140949">
    <property type="component" value="Unassembled WGS sequence"/>
</dbReference>
<proteinExistence type="predicted"/>
<keyword evidence="3" id="KW-1185">Reference proteome</keyword>
<evidence type="ECO:0000313" key="2">
    <source>
        <dbReference type="EMBL" id="KAJ6793616.1"/>
    </source>
</evidence>
<organism evidence="2 3">
    <name type="scientific">Iris pallida</name>
    <name type="common">Sweet iris</name>
    <dbReference type="NCBI Taxonomy" id="29817"/>
    <lineage>
        <taxon>Eukaryota</taxon>
        <taxon>Viridiplantae</taxon>
        <taxon>Streptophyta</taxon>
        <taxon>Embryophyta</taxon>
        <taxon>Tracheophyta</taxon>
        <taxon>Spermatophyta</taxon>
        <taxon>Magnoliopsida</taxon>
        <taxon>Liliopsida</taxon>
        <taxon>Asparagales</taxon>
        <taxon>Iridaceae</taxon>
        <taxon>Iridoideae</taxon>
        <taxon>Irideae</taxon>
        <taxon>Iris</taxon>
    </lineage>
</organism>
<accession>A0AAX6DPH2</accession>